<dbReference type="EMBL" id="PEDP01010403">
    <property type="protein sequence ID" value="POS81634.1"/>
    <property type="molecule type" value="Genomic_DNA"/>
</dbReference>
<reference evidence="2 3" key="1">
    <citation type="submission" date="2017-10" db="EMBL/GenBank/DDBJ databases">
        <title>Development of genomic resources for the powdery mildew, Erysiphe pulchra.</title>
        <authorList>
            <person name="Wadl P.A."/>
            <person name="Mack B.M."/>
            <person name="Moore G."/>
            <person name="Beltz S.B."/>
        </authorList>
    </citation>
    <scope>NUCLEOTIDE SEQUENCE [LARGE SCALE GENOMIC DNA]</scope>
    <source>
        <strain evidence="2">Cflorida</strain>
    </source>
</reference>
<proteinExistence type="predicted"/>
<evidence type="ECO:0000313" key="2">
    <source>
        <dbReference type="EMBL" id="POS81634.1"/>
    </source>
</evidence>
<protein>
    <submittedName>
        <fullName evidence="2">Uncharacterized protein</fullName>
    </submittedName>
</protein>
<sequence length="264" mass="30113">MSFSLMKVALTLIFVLKSSSTDLALEQSFLPWPAYYDCGSWIIYENLIQNILYGERIDNDIVVLPFKELIYDVKPNFWEMNIPESLCTPKSTHLISKRPRPNFSIIIDQMGQFVDVVAEMKNGHYIKCKRVDESTPESPPEPSNIGPNDYGYECGHDIFSHATVQMSADLAQSINGGNKLFHIPYQGPLYWPGIDYSIYPLSREKYHHYAGKRPEKTYFVVISPAGKILDVIAQLKSGDFMKCDRTTKVPPDVESDQDLRLGYL</sequence>
<feature type="signal peptide" evidence="1">
    <location>
        <begin position="1"/>
        <end position="20"/>
    </location>
</feature>
<evidence type="ECO:0000313" key="3">
    <source>
        <dbReference type="Proteomes" id="UP000237438"/>
    </source>
</evidence>
<accession>A0A2S4PHX8</accession>
<name>A0A2S4PHX8_9PEZI</name>
<evidence type="ECO:0000256" key="1">
    <source>
        <dbReference type="SAM" id="SignalP"/>
    </source>
</evidence>
<organism evidence="2 3">
    <name type="scientific">Erysiphe pulchra</name>
    <dbReference type="NCBI Taxonomy" id="225359"/>
    <lineage>
        <taxon>Eukaryota</taxon>
        <taxon>Fungi</taxon>
        <taxon>Dikarya</taxon>
        <taxon>Ascomycota</taxon>
        <taxon>Pezizomycotina</taxon>
        <taxon>Leotiomycetes</taxon>
        <taxon>Erysiphales</taxon>
        <taxon>Erysiphaceae</taxon>
        <taxon>Erysiphe</taxon>
    </lineage>
</organism>
<gene>
    <name evidence="2" type="ORF">EPUL_005713</name>
</gene>
<keyword evidence="3" id="KW-1185">Reference proteome</keyword>
<dbReference type="Proteomes" id="UP000237438">
    <property type="component" value="Unassembled WGS sequence"/>
</dbReference>
<dbReference type="AlphaFoldDB" id="A0A2S4PHX8"/>
<comment type="caution">
    <text evidence="2">The sequence shown here is derived from an EMBL/GenBank/DDBJ whole genome shotgun (WGS) entry which is preliminary data.</text>
</comment>
<keyword evidence="1" id="KW-0732">Signal</keyword>
<feature type="non-terminal residue" evidence="2">
    <location>
        <position position="264"/>
    </location>
</feature>
<feature type="chain" id="PRO_5015561097" evidence="1">
    <location>
        <begin position="21"/>
        <end position="264"/>
    </location>
</feature>